<dbReference type="SUPFAM" id="SSF48498">
    <property type="entry name" value="Tetracyclin repressor-like, C-terminal domain"/>
    <property type="match status" value="1"/>
</dbReference>
<dbReference type="InterPro" id="IPR011075">
    <property type="entry name" value="TetR_C"/>
</dbReference>
<dbReference type="PANTHER" id="PTHR47506:SF10">
    <property type="entry name" value="TRANSCRIPTIONAL REGULATORY PROTEIN"/>
    <property type="match status" value="1"/>
</dbReference>
<protein>
    <submittedName>
        <fullName evidence="6">TetR family transcriptional regulator</fullName>
    </submittedName>
</protein>
<evidence type="ECO:0000256" key="2">
    <source>
        <dbReference type="ARBA" id="ARBA00023125"/>
    </source>
</evidence>
<dbReference type="Pfam" id="PF16925">
    <property type="entry name" value="TetR_C_13"/>
    <property type="match status" value="1"/>
</dbReference>
<evidence type="ECO:0000313" key="7">
    <source>
        <dbReference type="Proteomes" id="UP000646365"/>
    </source>
</evidence>
<gene>
    <name evidence="6" type="ORF">GCM10011611_43970</name>
</gene>
<feature type="DNA-binding region" description="H-T-H motif" evidence="4">
    <location>
        <begin position="29"/>
        <end position="48"/>
    </location>
</feature>
<dbReference type="InterPro" id="IPR009057">
    <property type="entry name" value="Homeodomain-like_sf"/>
</dbReference>
<accession>A0A8J3E556</accession>
<name>A0A8J3E556_9PROT</name>
<dbReference type="Gene3D" id="1.10.10.60">
    <property type="entry name" value="Homeodomain-like"/>
    <property type="match status" value="1"/>
</dbReference>
<dbReference type="GO" id="GO:0003677">
    <property type="term" value="F:DNA binding"/>
    <property type="evidence" value="ECO:0007669"/>
    <property type="project" value="UniProtKB-UniRule"/>
</dbReference>
<proteinExistence type="predicted"/>
<reference evidence="6" key="1">
    <citation type="journal article" date="2014" name="Int. J. Syst. Evol. Microbiol.">
        <title>Complete genome sequence of Corynebacterium casei LMG S-19264T (=DSM 44701T), isolated from a smear-ripened cheese.</title>
        <authorList>
            <consortium name="US DOE Joint Genome Institute (JGI-PGF)"/>
            <person name="Walter F."/>
            <person name="Albersmeier A."/>
            <person name="Kalinowski J."/>
            <person name="Ruckert C."/>
        </authorList>
    </citation>
    <scope>NUCLEOTIDE SEQUENCE</scope>
    <source>
        <strain evidence="6">CGMCC 1.15725</strain>
    </source>
</reference>
<dbReference type="Proteomes" id="UP000646365">
    <property type="component" value="Unassembled WGS sequence"/>
</dbReference>
<comment type="caution">
    <text evidence="6">The sequence shown here is derived from an EMBL/GenBank/DDBJ whole genome shotgun (WGS) entry which is preliminary data.</text>
</comment>
<dbReference type="PANTHER" id="PTHR47506">
    <property type="entry name" value="TRANSCRIPTIONAL REGULATORY PROTEIN"/>
    <property type="match status" value="1"/>
</dbReference>
<dbReference type="Pfam" id="PF00440">
    <property type="entry name" value="TetR_N"/>
    <property type="match status" value="1"/>
</dbReference>
<evidence type="ECO:0000256" key="1">
    <source>
        <dbReference type="ARBA" id="ARBA00023015"/>
    </source>
</evidence>
<dbReference type="RefSeq" id="WP_189049793.1">
    <property type="nucleotide sequence ID" value="NZ_BMJQ01000012.1"/>
</dbReference>
<sequence>MARPREFDEAEALAQARDLFWRQGYEATSLADLLDAMAISKSSFYETFGSKHALFLRALEQYQDERSNEIETHLKRGPTARAAIEALVRGIVACDAARGCMTCNEAVELAPRDPTVEAQVSVALAHFERQLETTIVRGQREGSIGRTYDAATLACLLAVSLSGLQVMIRAQTGRSRLDAIVESILKLLH</sequence>
<keyword evidence="3" id="KW-0804">Transcription</keyword>
<evidence type="ECO:0000256" key="4">
    <source>
        <dbReference type="PROSITE-ProRule" id="PRU00335"/>
    </source>
</evidence>
<evidence type="ECO:0000313" key="6">
    <source>
        <dbReference type="EMBL" id="GGF32979.1"/>
    </source>
</evidence>
<dbReference type="PROSITE" id="PS50977">
    <property type="entry name" value="HTH_TETR_2"/>
    <property type="match status" value="1"/>
</dbReference>
<keyword evidence="7" id="KW-1185">Reference proteome</keyword>
<reference evidence="6" key="2">
    <citation type="submission" date="2020-09" db="EMBL/GenBank/DDBJ databases">
        <authorList>
            <person name="Sun Q."/>
            <person name="Zhou Y."/>
        </authorList>
    </citation>
    <scope>NUCLEOTIDE SEQUENCE</scope>
    <source>
        <strain evidence="6">CGMCC 1.15725</strain>
    </source>
</reference>
<dbReference type="InterPro" id="IPR001647">
    <property type="entry name" value="HTH_TetR"/>
</dbReference>
<dbReference type="AlphaFoldDB" id="A0A8J3E556"/>
<keyword evidence="1" id="KW-0805">Transcription regulation</keyword>
<dbReference type="SUPFAM" id="SSF46689">
    <property type="entry name" value="Homeodomain-like"/>
    <property type="match status" value="1"/>
</dbReference>
<feature type="domain" description="HTH tetR-type" evidence="5">
    <location>
        <begin position="6"/>
        <end position="66"/>
    </location>
</feature>
<dbReference type="Gene3D" id="1.10.357.10">
    <property type="entry name" value="Tetracycline Repressor, domain 2"/>
    <property type="match status" value="1"/>
</dbReference>
<dbReference type="EMBL" id="BMJQ01000012">
    <property type="protein sequence ID" value="GGF32979.1"/>
    <property type="molecule type" value="Genomic_DNA"/>
</dbReference>
<evidence type="ECO:0000256" key="3">
    <source>
        <dbReference type="ARBA" id="ARBA00023163"/>
    </source>
</evidence>
<dbReference type="InterPro" id="IPR036271">
    <property type="entry name" value="Tet_transcr_reg_TetR-rel_C_sf"/>
</dbReference>
<evidence type="ECO:0000259" key="5">
    <source>
        <dbReference type="PROSITE" id="PS50977"/>
    </source>
</evidence>
<keyword evidence="2 4" id="KW-0238">DNA-binding</keyword>
<organism evidence="6 7">
    <name type="scientific">Aliidongia dinghuensis</name>
    <dbReference type="NCBI Taxonomy" id="1867774"/>
    <lineage>
        <taxon>Bacteria</taxon>
        <taxon>Pseudomonadati</taxon>
        <taxon>Pseudomonadota</taxon>
        <taxon>Alphaproteobacteria</taxon>
        <taxon>Rhodospirillales</taxon>
        <taxon>Dongiaceae</taxon>
        <taxon>Aliidongia</taxon>
    </lineage>
</organism>